<dbReference type="PIRSF" id="PIRSF006351">
    <property type="entry name" value="PTS_EIIC-Cellobiose"/>
    <property type="match status" value="1"/>
</dbReference>
<feature type="transmembrane region" description="Helical" evidence="9">
    <location>
        <begin position="177"/>
        <end position="197"/>
    </location>
</feature>
<comment type="subcellular location">
    <subcellularLocation>
        <location evidence="1">Cell membrane</location>
        <topology evidence="1">Multi-pass membrane protein</topology>
    </subcellularLocation>
</comment>
<dbReference type="PROSITE" id="PS51105">
    <property type="entry name" value="PTS_EIIC_TYPE_3"/>
    <property type="match status" value="1"/>
</dbReference>
<evidence type="ECO:0000256" key="1">
    <source>
        <dbReference type="ARBA" id="ARBA00004651"/>
    </source>
</evidence>
<evidence type="ECO:0000256" key="9">
    <source>
        <dbReference type="SAM" id="Phobius"/>
    </source>
</evidence>
<feature type="transmembrane region" description="Helical" evidence="9">
    <location>
        <begin position="247"/>
        <end position="267"/>
    </location>
</feature>
<dbReference type="InterPro" id="IPR004796">
    <property type="entry name" value="PTS_IIC_cello"/>
</dbReference>
<evidence type="ECO:0000313" key="12">
    <source>
        <dbReference type="Proteomes" id="UP001554047"/>
    </source>
</evidence>
<feature type="transmembrane region" description="Helical" evidence="9">
    <location>
        <begin position="338"/>
        <end position="358"/>
    </location>
</feature>
<keyword evidence="7 8" id="KW-0472">Membrane</keyword>
<keyword evidence="2 8" id="KW-0813">Transport</keyword>
<accession>A0ABV3MAL3</accession>
<keyword evidence="4 8" id="KW-0762">Sugar transport</keyword>
<evidence type="ECO:0000256" key="5">
    <source>
        <dbReference type="ARBA" id="ARBA00022692"/>
    </source>
</evidence>
<dbReference type="EMBL" id="JBFDTB010000005">
    <property type="protein sequence ID" value="MEW3465455.1"/>
    <property type="molecule type" value="Genomic_DNA"/>
</dbReference>
<evidence type="ECO:0000256" key="2">
    <source>
        <dbReference type="ARBA" id="ARBA00022448"/>
    </source>
</evidence>
<evidence type="ECO:0000256" key="8">
    <source>
        <dbReference type="PIRNR" id="PIRNR006351"/>
    </source>
</evidence>
<evidence type="ECO:0000256" key="7">
    <source>
        <dbReference type="ARBA" id="ARBA00023136"/>
    </source>
</evidence>
<comment type="caution">
    <text evidence="11">The sequence shown here is derived from an EMBL/GenBank/DDBJ whole genome shotgun (WGS) entry which is preliminary data.</text>
</comment>
<feature type="transmembrane region" description="Helical" evidence="9">
    <location>
        <begin position="378"/>
        <end position="406"/>
    </location>
</feature>
<keyword evidence="12" id="KW-1185">Reference proteome</keyword>
<feature type="transmembrane region" description="Helical" evidence="9">
    <location>
        <begin position="139"/>
        <end position="156"/>
    </location>
</feature>
<sequence>MSESKSIINDRIMPVMGKISQIKAIRAIQYGAMSTMPLTLGVSLIAILVNLPVEPWLAWLAQTGIDEHMRATIKVTMEITALYMTFMIGYHNANERDSSPVTGGILSLASFFVLMPQVIPYDGGEVAGLNFDYIGSNGIFGGMIVALLVSSLYCVLDKKGLVVKLPNSVPPMVAQSLSPTFIAIIIFVLVCLARIGFSLTAWGDYFDFINGVVGAPIMNLGATPISAIIFMITISIFWFFGIHPNTILSIYLPVLMATGVANLTAFMDGEPMPHLAFSAVMAFYSLGGAGNTLGISLLIPFISKSQCYKTLGKLSLAPAIFNINEPLVFGLPLMLNPIFFIPMVSTSLVNGIIGIIGYNLGVYDTLNPSISLPWIMPAFIGPILTIGIKGVIAVVIAICINGLIYLPFFLKADKLALAEEQALEDEVMAEKVTEAV</sequence>
<name>A0ABV3MAL3_9ENTE</name>
<proteinExistence type="predicted"/>
<keyword evidence="3 8" id="KW-1003">Cell membrane</keyword>
<feature type="transmembrane region" description="Helical" evidence="9">
    <location>
        <begin position="279"/>
        <end position="302"/>
    </location>
</feature>
<dbReference type="NCBIfam" id="TIGR00410">
    <property type="entry name" value="lacE"/>
    <property type="match status" value="1"/>
</dbReference>
<feature type="transmembrane region" description="Helical" evidence="9">
    <location>
        <begin position="71"/>
        <end position="89"/>
    </location>
</feature>
<dbReference type="RefSeq" id="WP_196044163.1">
    <property type="nucleotide sequence ID" value="NZ_JBFDTA010000006.1"/>
</dbReference>
<gene>
    <name evidence="11" type="ORF">AB1I55_04945</name>
</gene>
<evidence type="ECO:0000256" key="6">
    <source>
        <dbReference type="ARBA" id="ARBA00022989"/>
    </source>
</evidence>
<keyword evidence="6 9" id="KW-1133">Transmembrane helix</keyword>
<evidence type="ECO:0000313" key="11">
    <source>
        <dbReference type="EMBL" id="MEW3465455.1"/>
    </source>
</evidence>
<feature type="transmembrane region" description="Helical" evidence="9">
    <location>
        <begin position="217"/>
        <end position="240"/>
    </location>
</feature>
<dbReference type="InterPro" id="IPR003352">
    <property type="entry name" value="PTS_EIIC"/>
</dbReference>
<evidence type="ECO:0000256" key="3">
    <source>
        <dbReference type="ARBA" id="ARBA00022475"/>
    </source>
</evidence>
<dbReference type="InterPro" id="IPR004501">
    <property type="entry name" value="PTS_EIIC_3"/>
</dbReference>
<dbReference type="Pfam" id="PF02378">
    <property type="entry name" value="PTS_EIIC"/>
    <property type="match status" value="1"/>
</dbReference>
<feature type="transmembrane region" description="Helical" evidence="9">
    <location>
        <begin position="101"/>
        <end position="119"/>
    </location>
</feature>
<dbReference type="PANTHER" id="PTHR33989">
    <property type="match status" value="1"/>
</dbReference>
<organism evidence="11 12">
    <name type="scientific">Enterococcus entomosocium</name>
    <dbReference type="NCBI Taxonomy" id="3034352"/>
    <lineage>
        <taxon>Bacteria</taxon>
        <taxon>Bacillati</taxon>
        <taxon>Bacillota</taxon>
        <taxon>Bacilli</taxon>
        <taxon>Lactobacillales</taxon>
        <taxon>Enterococcaceae</taxon>
        <taxon>Enterococcus</taxon>
    </lineage>
</organism>
<feature type="transmembrane region" description="Helical" evidence="9">
    <location>
        <begin position="30"/>
        <end position="51"/>
    </location>
</feature>
<dbReference type="PANTHER" id="PTHR33989:SF4">
    <property type="entry name" value="PTS SYSTEM N,N'-DIACETYLCHITOBIOSE-SPECIFIC EIIC COMPONENT"/>
    <property type="match status" value="1"/>
</dbReference>
<protein>
    <recommendedName>
        <fullName evidence="8">Permease IIC component</fullName>
    </recommendedName>
</protein>
<feature type="domain" description="PTS EIIC type-3" evidence="10">
    <location>
        <begin position="8"/>
        <end position="408"/>
    </location>
</feature>
<dbReference type="Proteomes" id="UP001554047">
    <property type="component" value="Unassembled WGS sequence"/>
</dbReference>
<dbReference type="InterPro" id="IPR051088">
    <property type="entry name" value="PTS_Sugar-EIIC/EIIB"/>
</dbReference>
<evidence type="ECO:0000259" key="10">
    <source>
        <dbReference type="PROSITE" id="PS51105"/>
    </source>
</evidence>
<reference evidence="11 12" key="1">
    <citation type="submission" date="2024-05" db="EMBL/GenBank/DDBJ databases">
        <title>Human gut microbiome strain richness.</title>
        <authorList>
            <person name="Chen-Liaw A."/>
        </authorList>
    </citation>
    <scope>NUCLEOTIDE SEQUENCE [LARGE SCALE GENOMIC DNA]</scope>
    <source>
        <strain evidence="11 12">J1100102st1_G3_J1100102_180507</strain>
    </source>
</reference>
<comment type="function">
    <text evidence="8">The phosphoenolpyruvate-dependent sugar phosphotransferase system (PTS), a major carbohydrate active -transport system, catalyzes the phosphorylation of incoming sugar substrates concomitant with their translocation across the cell membrane.</text>
</comment>
<keyword evidence="5 9" id="KW-0812">Transmembrane</keyword>
<evidence type="ECO:0000256" key="4">
    <source>
        <dbReference type="ARBA" id="ARBA00022597"/>
    </source>
</evidence>